<keyword evidence="7" id="KW-0648">Protein biosynthesis</keyword>
<evidence type="ECO:0000256" key="2">
    <source>
        <dbReference type="ARBA" id="ARBA00022723"/>
    </source>
</evidence>
<keyword evidence="10" id="KW-1185">Reference proteome</keyword>
<protein>
    <submittedName>
        <fullName evidence="9">tRNA glutamyl-Q(34) synthetase GluQRS</fullName>
    </submittedName>
</protein>
<dbReference type="InterPro" id="IPR014729">
    <property type="entry name" value="Rossmann-like_a/b/a_fold"/>
</dbReference>
<evidence type="ECO:0000256" key="5">
    <source>
        <dbReference type="ARBA" id="ARBA00022840"/>
    </source>
</evidence>
<proteinExistence type="inferred from homology"/>
<evidence type="ECO:0000256" key="3">
    <source>
        <dbReference type="ARBA" id="ARBA00022741"/>
    </source>
</evidence>
<dbReference type="Pfam" id="PF00749">
    <property type="entry name" value="tRNA-synt_1c"/>
    <property type="match status" value="1"/>
</dbReference>
<dbReference type="InterPro" id="IPR020058">
    <property type="entry name" value="Glu/Gln-tRNA-synth_Ib_cat-dom"/>
</dbReference>
<keyword evidence="2" id="KW-0479">Metal-binding</keyword>
<dbReference type="OrthoDB" id="9807503at2"/>
<dbReference type="GO" id="GO:0005524">
    <property type="term" value="F:ATP binding"/>
    <property type="evidence" value="ECO:0007669"/>
    <property type="project" value="UniProtKB-KW"/>
</dbReference>
<evidence type="ECO:0000256" key="1">
    <source>
        <dbReference type="ARBA" id="ARBA00022598"/>
    </source>
</evidence>
<evidence type="ECO:0000256" key="7">
    <source>
        <dbReference type="RuleBase" id="RU363037"/>
    </source>
</evidence>
<dbReference type="PROSITE" id="PS00178">
    <property type="entry name" value="AA_TRNA_LIGASE_I"/>
    <property type="match status" value="1"/>
</dbReference>
<dbReference type="InterPro" id="IPR049940">
    <property type="entry name" value="GluQ/Sye"/>
</dbReference>
<keyword evidence="3 7" id="KW-0547">Nucleotide-binding</keyword>
<dbReference type="GO" id="GO:0004818">
    <property type="term" value="F:glutamate-tRNA ligase activity"/>
    <property type="evidence" value="ECO:0007669"/>
    <property type="project" value="TreeGrafter"/>
</dbReference>
<evidence type="ECO:0000259" key="8">
    <source>
        <dbReference type="Pfam" id="PF00749"/>
    </source>
</evidence>
<dbReference type="InterPro" id="IPR001412">
    <property type="entry name" value="aa-tRNA-synth_I_CS"/>
</dbReference>
<keyword evidence="5 7" id="KW-0067">ATP-binding</keyword>
<sequence>MTLLTFRFAPSPNGELHLGHAYSALLNQRMSAQAGGRLLLRIEDIDITRCTPQFEAGIFRDLDWLGLRWEEPVRRQSEHFAEYRVVLDRLIAEDLVYPAFMSRGEIRAFIAERGGRDWPRDPDGVPLYPPLDKALPARERKRRIADNMPFAWRLDVEAAMARVSSAMSWAEFTDETMSVTRTVEAQPQAWGDVIVARRDIPTSYHLAVVVDDGLQGVSHVVRGQDLYAATGVQCLLQELLGLPQPRYFHHRLILGPDGRKLSKSYKDTGLAALREAGMSPQDVARLLGL</sequence>
<evidence type="ECO:0000313" key="9">
    <source>
        <dbReference type="EMBL" id="RAZ73974.1"/>
    </source>
</evidence>
<reference evidence="9 10" key="1">
    <citation type="submission" date="2018-07" db="EMBL/GenBank/DDBJ databases">
        <title>Diversity of Mesorhizobium strains in Brazil.</title>
        <authorList>
            <person name="Helene L.C.F."/>
            <person name="Dall'Agnol R."/>
            <person name="Delamuta J.R.M."/>
            <person name="Hungria M."/>
        </authorList>
    </citation>
    <scope>NUCLEOTIDE SEQUENCE [LARGE SCALE GENOMIC DNA]</scope>
    <source>
        <strain evidence="9 10">CNPSo 3140</strain>
    </source>
</reference>
<dbReference type="EMBL" id="QMBQ01000007">
    <property type="protein sequence ID" value="RAZ73974.1"/>
    <property type="molecule type" value="Genomic_DNA"/>
</dbReference>
<dbReference type="Proteomes" id="UP000251956">
    <property type="component" value="Unassembled WGS sequence"/>
</dbReference>
<dbReference type="SUPFAM" id="SSF52374">
    <property type="entry name" value="Nucleotidylyl transferase"/>
    <property type="match status" value="1"/>
</dbReference>
<keyword evidence="6 7" id="KW-0030">Aminoacyl-tRNA synthetase</keyword>
<gene>
    <name evidence="9" type="ORF">DPM35_22635</name>
</gene>
<accession>A0A330GMG7</accession>
<dbReference type="Gene3D" id="3.40.50.620">
    <property type="entry name" value="HUPs"/>
    <property type="match status" value="1"/>
</dbReference>
<comment type="caution">
    <text evidence="9">The sequence shown here is derived from an EMBL/GenBank/DDBJ whole genome shotgun (WGS) entry which is preliminary data.</text>
</comment>
<organism evidence="9 10">
    <name type="scientific">Mesorhizobium atlanticum</name>
    <dbReference type="NCBI Taxonomy" id="2233532"/>
    <lineage>
        <taxon>Bacteria</taxon>
        <taxon>Pseudomonadati</taxon>
        <taxon>Pseudomonadota</taxon>
        <taxon>Alphaproteobacteria</taxon>
        <taxon>Hyphomicrobiales</taxon>
        <taxon>Phyllobacteriaceae</taxon>
        <taxon>Mesorhizobium</taxon>
    </lineage>
</organism>
<evidence type="ECO:0000313" key="10">
    <source>
        <dbReference type="Proteomes" id="UP000251956"/>
    </source>
</evidence>
<evidence type="ECO:0000256" key="4">
    <source>
        <dbReference type="ARBA" id="ARBA00022833"/>
    </source>
</evidence>
<dbReference type="PRINTS" id="PR00987">
    <property type="entry name" value="TRNASYNTHGLU"/>
</dbReference>
<evidence type="ECO:0000256" key="6">
    <source>
        <dbReference type="ARBA" id="ARBA00023146"/>
    </source>
</evidence>
<name>A0A330GMG7_9HYPH</name>
<comment type="similarity">
    <text evidence="7">Belongs to the class-I aminoacyl-tRNA synthetase family.</text>
</comment>
<keyword evidence="4" id="KW-0862">Zinc</keyword>
<dbReference type="GO" id="GO:0005829">
    <property type="term" value="C:cytosol"/>
    <property type="evidence" value="ECO:0007669"/>
    <property type="project" value="TreeGrafter"/>
</dbReference>
<dbReference type="NCBIfam" id="NF004315">
    <property type="entry name" value="PRK05710.1-4"/>
    <property type="match status" value="1"/>
</dbReference>
<dbReference type="PANTHER" id="PTHR43311:SF1">
    <property type="entry name" value="GLUTAMYL-Q TRNA(ASP) SYNTHETASE"/>
    <property type="match status" value="1"/>
</dbReference>
<dbReference type="GO" id="GO:0006424">
    <property type="term" value="P:glutamyl-tRNA aminoacylation"/>
    <property type="evidence" value="ECO:0007669"/>
    <property type="project" value="TreeGrafter"/>
</dbReference>
<feature type="domain" description="Glutamyl/glutaminyl-tRNA synthetase class Ib catalytic" evidence="8">
    <location>
        <begin position="6"/>
        <end position="280"/>
    </location>
</feature>
<dbReference type="AlphaFoldDB" id="A0A330GMG7"/>
<dbReference type="PANTHER" id="PTHR43311">
    <property type="entry name" value="GLUTAMATE--TRNA LIGASE"/>
    <property type="match status" value="1"/>
</dbReference>
<keyword evidence="1 7" id="KW-0436">Ligase</keyword>
<dbReference type="RefSeq" id="WP_112129747.1">
    <property type="nucleotide sequence ID" value="NZ_QMBQ01000007.1"/>
</dbReference>
<dbReference type="InterPro" id="IPR000924">
    <property type="entry name" value="Glu/Gln-tRNA-synth"/>
</dbReference>